<keyword evidence="3" id="KW-1185">Reference proteome</keyword>
<dbReference type="Proteomes" id="UP000298061">
    <property type="component" value="Unassembled WGS sequence"/>
</dbReference>
<feature type="domain" description="Metalloenzyme" evidence="1">
    <location>
        <begin position="97"/>
        <end position="139"/>
    </location>
</feature>
<proteinExistence type="predicted"/>
<dbReference type="PANTHER" id="PTHR31637">
    <property type="entry name" value="2,3-BISPHOSPHOGLYCERATE-INDEPENDENT PHOSPHOGLYCERATE MUTASE"/>
    <property type="match status" value="1"/>
</dbReference>
<feature type="domain" description="Metalloenzyme" evidence="1">
    <location>
        <begin position="25"/>
        <end position="96"/>
    </location>
</feature>
<dbReference type="InterPro" id="IPR017850">
    <property type="entry name" value="Alkaline_phosphatase_core_sf"/>
</dbReference>
<organism evidence="2 3">
    <name type="scientific">Hericium alpestre</name>
    <dbReference type="NCBI Taxonomy" id="135208"/>
    <lineage>
        <taxon>Eukaryota</taxon>
        <taxon>Fungi</taxon>
        <taxon>Dikarya</taxon>
        <taxon>Basidiomycota</taxon>
        <taxon>Agaricomycotina</taxon>
        <taxon>Agaricomycetes</taxon>
        <taxon>Russulales</taxon>
        <taxon>Hericiaceae</taxon>
        <taxon>Hericium</taxon>
    </lineage>
</organism>
<dbReference type="GO" id="GO:0004619">
    <property type="term" value="F:phosphoglycerate mutase activity"/>
    <property type="evidence" value="ECO:0007669"/>
    <property type="project" value="InterPro"/>
</dbReference>
<dbReference type="PANTHER" id="PTHR31637:SF0">
    <property type="entry name" value="2,3-BISPHOSPHOGLYCERATE-INDEPENDENT PHOSPHOGLYCERATE MUTASE"/>
    <property type="match status" value="1"/>
</dbReference>
<protein>
    <recommendedName>
        <fullName evidence="1">Metalloenzyme domain-containing protein</fullName>
    </recommendedName>
</protein>
<comment type="caution">
    <text evidence="2">The sequence shown here is derived from an EMBL/GenBank/DDBJ whole genome shotgun (WGS) entry which is preliminary data.</text>
</comment>
<sequence>MREGVTVFDLPDQPVENITTNHDDVLDDCLAKQDVRQAHIAETKKYARVTFLSNGDVEKQFTDEKHHKILPKIATYDQQLNMSVQGVADKVAEVVRHTSVCDAAVQAISYTDAIVGTVYKACQEAGHILLISADHSNAE</sequence>
<dbReference type="STRING" id="135208.A0A4Y9ZJA7"/>
<dbReference type="Pfam" id="PF01676">
    <property type="entry name" value="Metalloenzyme"/>
    <property type="match status" value="2"/>
</dbReference>
<evidence type="ECO:0000259" key="1">
    <source>
        <dbReference type="Pfam" id="PF01676"/>
    </source>
</evidence>
<evidence type="ECO:0000313" key="2">
    <source>
        <dbReference type="EMBL" id="TFY73748.1"/>
    </source>
</evidence>
<dbReference type="OrthoDB" id="2993954at2759"/>
<reference evidence="2 3" key="1">
    <citation type="submission" date="2019-02" db="EMBL/GenBank/DDBJ databases">
        <title>Genome sequencing of the rare red list fungi Hericium alpestre (H. flagellum).</title>
        <authorList>
            <person name="Buettner E."/>
            <person name="Kellner H."/>
        </authorList>
    </citation>
    <scope>NUCLEOTIDE SEQUENCE [LARGE SCALE GENOMIC DNA]</scope>
    <source>
        <strain evidence="2 3">DSM 108284</strain>
    </source>
</reference>
<dbReference type="Gene3D" id="3.40.720.10">
    <property type="entry name" value="Alkaline Phosphatase, subunit A"/>
    <property type="match status" value="2"/>
</dbReference>
<dbReference type="SUPFAM" id="SSF53649">
    <property type="entry name" value="Alkaline phosphatase-like"/>
    <property type="match status" value="1"/>
</dbReference>
<dbReference type="EMBL" id="SFCI01002581">
    <property type="protein sequence ID" value="TFY73748.1"/>
    <property type="molecule type" value="Genomic_DNA"/>
</dbReference>
<evidence type="ECO:0000313" key="3">
    <source>
        <dbReference type="Proteomes" id="UP000298061"/>
    </source>
</evidence>
<gene>
    <name evidence="2" type="ORF">EWM64_g10264</name>
</gene>
<dbReference type="GO" id="GO:0006007">
    <property type="term" value="P:glucose catabolic process"/>
    <property type="evidence" value="ECO:0007669"/>
    <property type="project" value="InterPro"/>
</dbReference>
<dbReference type="InterPro" id="IPR006124">
    <property type="entry name" value="Metalloenzyme"/>
</dbReference>
<accession>A0A4Y9ZJA7</accession>
<dbReference type="InterPro" id="IPR005995">
    <property type="entry name" value="Pgm_bpd_ind"/>
</dbReference>
<dbReference type="AlphaFoldDB" id="A0A4Y9ZJA7"/>
<dbReference type="GO" id="GO:0030145">
    <property type="term" value="F:manganese ion binding"/>
    <property type="evidence" value="ECO:0007669"/>
    <property type="project" value="TreeGrafter"/>
</dbReference>
<name>A0A4Y9ZJA7_9AGAM</name>